<dbReference type="Proteomes" id="UP000053660">
    <property type="component" value="Unassembled WGS sequence"/>
</dbReference>
<dbReference type="EMBL" id="KN587710">
    <property type="protein sequence ID" value="KHJ81605.1"/>
    <property type="molecule type" value="Genomic_DNA"/>
</dbReference>
<evidence type="ECO:0000313" key="2">
    <source>
        <dbReference type="Proteomes" id="UP000053660"/>
    </source>
</evidence>
<keyword evidence="2" id="KW-1185">Reference proteome</keyword>
<evidence type="ECO:0008006" key="3">
    <source>
        <dbReference type="Google" id="ProtNLM"/>
    </source>
</evidence>
<dbReference type="OrthoDB" id="10534649at2759"/>
<proteinExistence type="predicted"/>
<evidence type="ECO:0000313" key="1">
    <source>
        <dbReference type="EMBL" id="KHJ81605.1"/>
    </source>
</evidence>
<sequence>MTEEFLSLAVTLRKAHLLVEDAITELKSQFPLLCAKIKSTRIARIVVSCAALYNLTRSEGEPPFPESEQDPFKKDATVIDTVVIN</sequence>
<reference evidence="1 2" key="1">
    <citation type="submission" date="2014-03" db="EMBL/GenBank/DDBJ databases">
        <title>Draft genome of the hookworm Oesophagostomum dentatum.</title>
        <authorList>
            <person name="Mitreva M."/>
        </authorList>
    </citation>
    <scope>NUCLEOTIDE SEQUENCE [LARGE SCALE GENOMIC DNA]</scope>
    <source>
        <strain evidence="1 2">OD-Hann</strain>
    </source>
</reference>
<name>A0A0B1SEI5_OESDE</name>
<accession>A0A0B1SEI5</accession>
<organism evidence="1 2">
    <name type="scientific">Oesophagostomum dentatum</name>
    <name type="common">Nodular worm</name>
    <dbReference type="NCBI Taxonomy" id="61180"/>
    <lineage>
        <taxon>Eukaryota</taxon>
        <taxon>Metazoa</taxon>
        <taxon>Ecdysozoa</taxon>
        <taxon>Nematoda</taxon>
        <taxon>Chromadorea</taxon>
        <taxon>Rhabditida</taxon>
        <taxon>Rhabditina</taxon>
        <taxon>Rhabditomorpha</taxon>
        <taxon>Strongyloidea</taxon>
        <taxon>Strongylidae</taxon>
        <taxon>Oesophagostomum</taxon>
    </lineage>
</organism>
<dbReference type="AlphaFoldDB" id="A0A0B1SEI5"/>
<protein>
    <recommendedName>
        <fullName evidence="3">DDE Tnp4 domain-containing protein</fullName>
    </recommendedName>
</protein>
<gene>
    <name evidence="1" type="ORF">OESDEN_18707</name>
</gene>